<evidence type="ECO:0000313" key="4">
    <source>
        <dbReference type="Proteomes" id="UP000460298"/>
    </source>
</evidence>
<gene>
    <name evidence="3" type="ORF">F9K24_20715</name>
</gene>
<keyword evidence="2" id="KW-0472">Membrane</keyword>
<feature type="transmembrane region" description="Helical" evidence="2">
    <location>
        <begin position="267"/>
        <end position="286"/>
    </location>
</feature>
<evidence type="ECO:0000256" key="2">
    <source>
        <dbReference type="SAM" id="Phobius"/>
    </source>
</evidence>
<name>A0A833LX76_9LEPT</name>
<evidence type="ECO:0000256" key="1">
    <source>
        <dbReference type="SAM" id="MobiDB-lite"/>
    </source>
</evidence>
<proteinExistence type="predicted"/>
<reference evidence="3 4" key="1">
    <citation type="submission" date="2019-10" db="EMBL/GenBank/DDBJ databases">
        <title>Extracellular Electron Transfer in a Candidatus Methanoperedens spp. Enrichment Culture.</title>
        <authorList>
            <person name="Berger S."/>
            <person name="Rangel Shaw D."/>
            <person name="Berben T."/>
            <person name="In 'T Zandt M."/>
            <person name="Frank J."/>
            <person name="Reimann J."/>
            <person name="Jetten M.S.M."/>
            <person name="Welte C.U."/>
        </authorList>
    </citation>
    <scope>NUCLEOTIDE SEQUENCE [LARGE SCALE GENOMIC DNA]</scope>
    <source>
        <strain evidence="3">SB12</strain>
    </source>
</reference>
<protein>
    <submittedName>
        <fullName evidence="3">Uncharacterized protein</fullName>
    </submittedName>
</protein>
<feature type="compositionally biased region" description="Low complexity" evidence="1">
    <location>
        <begin position="180"/>
        <end position="198"/>
    </location>
</feature>
<sequence>MTLEGDPQTTDAVLLDLEGHIPAATIQAINAAVRKAAPAELAGDLGEYVVELYGDWIPEGETGDGYQYGSVILTDAIVQPAYTLNGELGFSLGKAFKVKMPRIALPKIKLPKISLPKIQLPKIKINTKGLTKGIQNIGKGISKFGDKVVEAHKTAFDTLVAQPLQAVTQLASGLMPGMGQQAPQEQSQESQEQSAAQEDPYGQQYADPYAQDPYAQQYSESYAPAASEPQYVETAYADQSGTQWVDEYGEQQVVTPVPATTGGLGDMLKNPMILIAIIAAIFFLMMNKKGKR</sequence>
<dbReference type="EMBL" id="WBUI01000036">
    <property type="protein sequence ID" value="KAB2929150.1"/>
    <property type="molecule type" value="Genomic_DNA"/>
</dbReference>
<dbReference type="Proteomes" id="UP000460298">
    <property type="component" value="Unassembled WGS sequence"/>
</dbReference>
<organism evidence="3 4">
    <name type="scientific">Leptonema illini</name>
    <dbReference type="NCBI Taxonomy" id="183"/>
    <lineage>
        <taxon>Bacteria</taxon>
        <taxon>Pseudomonadati</taxon>
        <taxon>Spirochaetota</taxon>
        <taxon>Spirochaetia</taxon>
        <taxon>Leptospirales</taxon>
        <taxon>Leptospiraceae</taxon>
        <taxon>Leptonema</taxon>
    </lineage>
</organism>
<feature type="region of interest" description="Disordered" evidence="1">
    <location>
        <begin position="175"/>
        <end position="207"/>
    </location>
</feature>
<comment type="caution">
    <text evidence="3">The sequence shown here is derived from an EMBL/GenBank/DDBJ whole genome shotgun (WGS) entry which is preliminary data.</text>
</comment>
<accession>A0A833LX76</accession>
<keyword evidence="2" id="KW-1133">Transmembrane helix</keyword>
<keyword evidence="2" id="KW-0812">Transmembrane</keyword>
<evidence type="ECO:0000313" key="3">
    <source>
        <dbReference type="EMBL" id="KAB2929150.1"/>
    </source>
</evidence>
<dbReference type="AlphaFoldDB" id="A0A833LX76"/>